<evidence type="ECO:0000313" key="3">
    <source>
        <dbReference type="EMBL" id="ABC64337.1"/>
    </source>
</evidence>
<feature type="domain" description="Aldehyde oxidase/xanthine dehydrogenase a/b hammerhead" evidence="2">
    <location>
        <begin position="255"/>
        <end position="335"/>
    </location>
</feature>
<keyword evidence="1" id="KW-1133">Transmembrane helix</keyword>
<dbReference type="Gene3D" id="3.90.1170.50">
    <property type="entry name" value="Aldehyde oxidase/xanthine dehydrogenase, a/b hammerhead"/>
    <property type="match status" value="1"/>
</dbReference>
<dbReference type="InterPro" id="IPR012368">
    <property type="entry name" value="OxRdtase_Mopterin-bd_su_IorB"/>
</dbReference>
<dbReference type="PIRSF" id="PIRSF036389">
    <property type="entry name" value="IOR_B"/>
    <property type="match status" value="1"/>
</dbReference>
<dbReference type="Gene3D" id="3.30.365.10">
    <property type="entry name" value="Aldehyde oxidase/xanthine dehydrogenase, molybdopterin binding domain"/>
    <property type="match status" value="4"/>
</dbReference>
<dbReference type="KEGG" id="eli:ELI_11225"/>
<sequence>MSEQADTKPARSRTAKWTRRGVMGAGVLAGGALLIGVAVRPGNPVGRLKPLVAEGDEELVNSWVKIDTDNTVTAIVPHCEMGQGAHSVLGQMLADELDADWNLVKVMQAPADGNYVVTDTARMFVAPFTMNAADWIEPTYDGLFTQIARLADAMITGGSSSIRTTGQHQMRIAGAAARQMLVGAAAEEWDVPAGEIETRNSMLIHAASGKEAPYAQFAAAAAEQPMPQTPRLKDIGEYRLMGKSKARTDIPAKVNGTATFGIDAEIPADNLSYAAVMRPPVPGTEVASMDAEAAKSMGGVLQILNMGDHVAVVADSYWQAEQALGAIDVTWTQSESKIATMDDQFAAFAAALDAAGDDGGSEAASKGDARDAFANAATIIEAEYRVPYLAHAPMEPINCTAWVHDGKCEIWTSTQVPLMARKEAANAIGLDADDITIHHPMLGGGFGRRLVSEYVGMAARVAKATGYPVKMIWSREEDTQKSMYRPADMIRFKGGLDADGKLVSYNSVFTQRHDPAEACVPAGYGIPNLSVRVAEAPLHLPFQAWRSVDHSQHGFFTESFIDEAAHAAGADPLDYRIAMLADAPRHRAVLEKLQQVSGWDEPAGDGKGRGVAMVESFGTIVAEAVEVDMSGGKPRATKVYAVADPGYAMNPDGFRNQIEGGIVFGLTAALYGELELEGGRVKQSNFHDYKMLRMNECPEIEVAIINSGPVPIGGAGEPGTPPIAPAFTNAIFAATGRRIRDLPVARQFA</sequence>
<protein>
    <submittedName>
        <fullName evidence="3">Aldehyde oxidase and xanthine dehydrogenase, molybdopterin binding</fullName>
    </submittedName>
</protein>
<dbReference type="eggNOG" id="COG1529">
    <property type="taxonomic scope" value="Bacteria"/>
</dbReference>
<dbReference type="Pfam" id="PF20256">
    <property type="entry name" value="MoCoBD_2"/>
    <property type="match status" value="2"/>
</dbReference>
<name>Q2N7K4_ERYLH</name>
<gene>
    <name evidence="3" type="ordered locus">ELI_11225</name>
</gene>
<accession>Q2N7K4</accession>
<dbReference type="RefSeq" id="WP_011415160.1">
    <property type="nucleotide sequence ID" value="NC_007722.1"/>
</dbReference>
<organism evidence="3 4">
    <name type="scientific">Erythrobacter litoralis (strain HTCC2594)</name>
    <dbReference type="NCBI Taxonomy" id="314225"/>
    <lineage>
        <taxon>Bacteria</taxon>
        <taxon>Pseudomonadati</taxon>
        <taxon>Pseudomonadota</taxon>
        <taxon>Alphaproteobacteria</taxon>
        <taxon>Sphingomonadales</taxon>
        <taxon>Erythrobacteraceae</taxon>
        <taxon>Erythrobacter/Porphyrobacter group</taxon>
        <taxon>Erythrobacter</taxon>
    </lineage>
</organism>
<dbReference type="GO" id="GO:0016491">
    <property type="term" value="F:oxidoreductase activity"/>
    <property type="evidence" value="ECO:0007669"/>
    <property type="project" value="InterPro"/>
</dbReference>
<keyword evidence="1" id="KW-0472">Membrane</keyword>
<dbReference type="InterPro" id="IPR000674">
    <property type="entry name" value="Ald_Oxase/Xan_DH_a/b"/>
</dbReference>
<dbReference type="STRING" id="314225.ELI_11225"/>
<dbReference type="SUPFAM" id="SSF56003">
    <property type="entry name" value="Molybdenum cofactor-binding domain"/>
    <property type="match status" value="2"/>
</dbReference>
<proteinExistence type="predicted"/>
<dbReference type="Proteomes" id="UP000008808">
    <property type="component" value="Chromosome"/>
</dbReference>
<dbReference type="PANTHER" id="PTHR47495:SF2">
    <property type="entry name" value="ALDEHYDE DEHYDROGENASE"/>
    <property type="match status" value="1"/>
</dbReference>
<reference evidence="4" key="1">
    <citation type="journal article" date="2009" name="J. Bacteriol.">
        <title>Complete genome sequence of Erythrobacter litoralis HTCC2594.</title>
        <authorList>
            <person name="Oh H.M."/>
            <person name="Giovannoni S.J."/>
            <person name="Ferriera S."/>
            <person name="Johnson J."/>
            <person name="Cho J.C."/>
        </authorList>
    </citation>
    <scope>NUCLEOTIDE SEQUENCE [LARGE SCALE GENOMIC DNA]</scope>
    <source>
        <strain evidence="4">HTCC2594</strain>
    </source>
</reference>
<dbReference type="AlphaFoldDB" id="Q2N7K4"/>
<keyword evidence="1" id="KW-0812">Transmembrane</keyword>
<dbReference type="InterPro" id="IPR046867">
    <property type="entry name" value="AldOxase/xan_DH_MoCoBD2"/>
</dbReference>
<dbReference type="SMART" id="SM01008">
    <property type="entry name" value="Ald_Xan_dh_C"/>
    <property type="match status" value="1"/>
</dbReference>
<evidence type="ECO:0000313" key="4">
    <source>
        <dbReference type="Proteomes" id="UP000008808"/>
    </source>
</evidence>
<evidence type="ECO:0000259" key="2">
    <source>
        <dbReference type="SMART" id="SM01008"/>
    </source>
</evidence>
<keyword evidence="4" id="KW-1185">Reference proteome</keyword>
<dbReference type="InterPro" id="IPR037165">
    <property type="entry name" value="AldOxase/xan_DH_Mopterin-bd_sf"/>
</dbReference>
<dbReference type="OrthoDB" id="9767994at2"/>
<feature type="transmembrane region" description="Helical" evidence="1">
    <location>
        <begin position="21"/>
        <end position="39"/>
    </location>
</feature>
<evidence type="ECO:0000256" key="1">
    <source>
        <dbReference type="SAM" id="Phobius"/>
    </source>
</evidence>
<dbReference type="InterPro" id="IPR052516">
    <property type="entry name" value="N-heterocyclic_Hydroxylase"/>
</dbReference>
<dbReference type="PANTHER" id="PTHR47495">
    <property type="entry name" value="ALDEHYDE DEHYDROGENASE"/>
    <property type="match status" value="1"/>
</dbReference>
<dbReference type="Pfam" id="PF02738">
    <property type="entry name" value="MoCoBD_1"/>
    <property type="match status" value="1"/>
</dbReference>
<dbReference type="EMBL" id="CP000157">
    <property type="protein sequence ID" value="ABC64337.1"/>
    <property type="molecule type" value="Genomic_DNA"/>
</dbReference>
<dbReference type="InterPro" id="IPR008274">
    <property type="entry name" value="AldOxase/xan_DH_MoCoBD1"/>
</dbReference>
<dbReference type="HOGENOM" id="CLU_013917_0_1_5"/>